<gene>
    <name evidence="5" type="ORF">IWT30_01558</name>
</gene>
<protein>
    <submittedName>
        <fullName evidence="5">Integrase</fullName>
    </submittedName>
</protein>
<comment type="similarity">
    <text evidence="1">Belongs to the 'phage' integrase family.</text>
</comment>
<dbReference type="GO" id="GO:0006310">
    <property type="term" value="P:DNA recombination"/>
    <property type="evidence" value="ECO:0007669"/>
    <property type="project" value="UniProtKB-KW"/>
</dbReference>
<dbReference type="InterPro" id="IPR011010">
    <property type="entry name" value="DNA_brk_join_enz"/>
</dbReference>
<dbReference type="RefSeq" id="WP_089109390.1">
    <property type="nucleotide sequence ID" value="NZ_BCMF01000007.1"/>
</dbReference>
<dbReference type="OrthoDB" id="9803188at2"/>
<dbReference type="GO" id="GO:0003677">
    <property type="term" value="F:DNA binding"/>
    <property type="evidence" value="ECO:0007669"/>
    <property type="project" value="UniProtKB-KW"/>
</dbReference>
<evidence type="ECO:0000313" key="5">
    <source>
        <dbReference type="EMBL" id="GAW99588.1"/>
    </source>
</evidence>
<dbReference type="PANTHER" id="PTHR30349:SF64">
    <property type="entry name" value="PROPHAGE INTEGRASE INTD-RELATED"/>
    <property type="match status" value="1"/>
</dbReference>
<dbReference type="EMBL" id="BCMF01000007">
    <property type="protein sequence ID" value="GAW99588.1"/>
    <property type="molecule type" value="Genomic_DNA"/>
</dbReference>
<name>A0A1Z5ID61_9LACO</name>
<dbReference type="InterPro" id="IPR010998">
    <property type="entry name" value="Integrase_recombinase_N"/>
</dbReference>
<evidence type="ECO:0000313" key="6">
    <source>
        <dbReference type="Proteomes" id="UP000198374"/>
    </source>
</evidence>
<reference evidence="5 6" key="1">
    <citation type="submission" date="2015-11" db="EMBL/GenBank/DDBJ databases">
        <title>Draft genome sequences of new species of the genus Lactobacillus isolated from orchardgrass silage.</title>
        <authorList>
            <person name="Tohno M."/>
            <person name="Tanizawa Y."/>
            <person name="Arita M."/>
        </authorList>
    </citation>
    <scope>NUCLEOTIDE SEQUENCE [LARGE SCALE GENOMIC DNA]</scope>
    <source>
        <strain evidence="5 6">IWT30</strain>
    </source>
</reference>
<dbReference type="AlphaFoldDB" id="A0A1Z5ID61"/>
<dbReference type="Pfam" id="PF00589">
    <property type="entry name" value="Phage_integrase"/>
    <property type="match status" value="1"/>
</dbReference>
<feature type="domain" description="Tyr recombinase" evidence="4">
    <location>
        <begin position="185"/>
        <end position="403"/>
    </location>
</feature>
<dbReference type="Proteomes" id="UP000198374">
    <property type="component" value="Unassembled WGS sequence"/>
</dbReference>
<dbReference type="InterPro" id="IPR050090">
    <property type="entry name" value="Tyrosine_recombinase_XerCD"/>
</dbReference>
<comment type="caution">
    <text evidence="5">The sequence shown here is derived from an EMBL/GenBank/DDBJ whole genome shotgun (WGS) entry which is preliminary data.</text>
</comment>
<dbReference type="GO" id="GO:0015074">
    <property type="term" value="P:DNA integration"/>
    <property type="evidence" value="ECO:0007669"/>
    <property type="project" value="InterPro"/>
</dbReference>
<keyword evidence="6" id="KW-1185">Reference proteome</keyword>
<dbReference type="PROSITE" id="PS51898">
    <property type="entry name" value="TYR_RECOMBINASE"/>
    <property type="match status" value="1"/>
</dbReference>
<accession>A0A1Z5ID61</accession>
<dbReference type="InterPro" id="IPR013762">
    <property type="entry name" value="Integrase-like_cat_sf"/>
</dbReference>
<dbReference type="Gene3D" id="1.10.150.130">
    <property type="match status" value="1"/>
</dbReference>
<dbReference type="Gene3D" id="1.10.443.10">
    <property type="entry name" value="Intergrase catalytic core"/>
    <property type="match status" value="1"/>
</dbReference>
<keyword evidence="2" id="KW-0238">DNA-binding</keyword>
<dbReference type="SUPFAM" id="SSF56349">
    <property type="entry name" value="DNA breaking-rejoining enzymes"/>
    <property type="match status" value="1"/>
</dbReference>
<evidence type="ECO:0000256" key="1">
    <source>
        <dbReference type="ARBA" id="ARBA00008857"/>
    </source>
</evidence>
<dbReference type="PANTHER" id="PTHR30349">
    <property type="entry name" value="PHAGE INTEGRASE-RELATED"/>
    <property type="match status" value="1"/>
</dbReference>
<keyword evidence="3" id="KW-0233">DNA recombination</keyword>
<organism evidence="5 6">
    <name type="scientific">Secundilactobacillus mixtipabuli</name>
    <dbReference type="NCBI Taxonomy" id="1435342"/>
    <lineage>
        <taxon>Bacteria</taxon>
        <taxon>Bacillati</taxon>
        <taxon>Bacillota</taxon>
        <taxon>Bacilli</taxon>
        <taxon>Lactobacillales</taxon>
        <taxon>Lactobacillaceae</taxon>
        <taxon>Secundilactobacillus</taxon>
    </lineage>
</organism>
<proteinExistence type="inferred from homology"/>
<dbReference type="InterPro" id="IPR002104">
    <property type="entry name" value="Integrase_catalytic"/>
</dbReference>
<evidence type="ECO:0000256" key="3">
    <source>
        <dbReference type="ARBA" id="ARBA00023172"/>
    </source>
</evidence>
<dbReference type="CDD" id="cd01189">
    <property type="entry name" value="INT_ICEBs1_C_like"/>
    <property type="match status" value="1"/>
</dbReference>
<evidence type="ECO:0000259" key="4">
    <source>
        <dbReference type="PROSITE" id="PS51898"/>
    </source>
</evidence>
<evidence type="ECO:0000256" key="2">
    <source>
        <dbReference type="ARBA" id="ARBA00023125"/>
    </source>
</evidence>
<sequence length="416" mass="47817">MHIEKKTHADGSCYNLAVESYIDPLTQKRKRCSVSFNLNTARAKAQARRELNEKITGILEERESSQAEIAENLTFGKLKQQWLDEWSATVKPQTMEREKVLVRRVSALISDDILVKKITPLLIRQCIDNYQETYQSTFTTMQHIKSTLNKIFDFAVLYNYLSFSPARVVKVHASVNDKIEKKERLERKFLNAREVQVLIKELQNRRNPAYLDLTLFLIGTGCRIGEAGALTAENIDFDRKTVSIQASLQSTNLRVKNYYLDTTKTSAGERIEALPDFAISALKRCLERNKLMDDAHRDNPSDAFTFSKSIFRTEYGSPITSHSFREVLGRINRDLEINCQQRYGFKWTKNVVPHSFRHIHVSILRADPSIPLKEVQQRVGHLEEETTAGYTHLMNKSQKKSVEAVDRFASQVGILD</sequence>